<evidence type="ECO:0000313" key="3">
    <source>
        <dbReference type="Proteomes" id="UP000837857"/>
    </source>
</evidence>
<evidence type="ECO:0000256" key="1">
    <source>
        <dbReference type="SAM" id="MobiDB-lite"/>
    </source>
</evidence>
<dbReference type="Proteomes" id="UP000837857">
    <property type="component" value="Chromosome 14"/>
</dbReference>
<reference evidence="2" key="1">
    <citation type="submission" date="2022-03" db="EMBL/GenBank/DDBJ databases">
        <authorList>
            <person name="Martin H S."/>
        </authorList>
    </citation>
    <scope>NUCLEOTIDE SEQUENCE</scope>
</reference>
<gene>
    <name evidence="2" type="ORF">IPOD504_LOCUS4058</name>
</gene>
<name>A0ABN8I1A0_9NEOP</name>
<dbReference type="EMBL" id="OW152826">
    <property type="protein sequence ID" value="CAH2042743.1"/>
    <property type="molecule type" value="Genomic_DNA"/>
</dbReference>
<accession>A0ABN8I1A0</accession>
<organism evidence="2 3">
    <name type="scientific">Iphiclides podalirius</name>
    <name type="common">scarce swallowtail</name>
    <dbReference type="NCBI Taxonomy" id="110791"/>
    <lineage>
        <taxon>Eukaryota</taxon>
        <taxon>Metazoa</taxon>
        <taxon>Ecdysozoa</taxon>
        <taxon>Arthropoda</taxon>
        <taxon>Hexapoda</taxon>
        <taxon>Insecta</taxon>
        <taxon>Pterygota</taxon>
        <taxon>Neoptera</taxon>
        <taxon>Endopterygota</taxon>
        <taxon>Lepidoptera</taxon>
        <taxon>Glossata</taxon>
        <taxon>Ditrysia</taxon>
        <taxon>Papilionoidea</taxon>
        <taxon>Papilionidae</taxon>
        <taxon>Papilioninae</taxon>
        <taxon>Iphiclides</taxon>
    </lineage>
</organism>
<evidence type="ECO:0000313" key="2">
    <source>
        <dbReference type="EMBL" id="CAH2042743.1"/>
    </source>
</evidence>
<feature type="non-terminal residue" evidence="2">
    <location>
        <position position="79"/>
    </location>
</feature>
<feature type="region of interest" description="Disordered" evidence="1">
    <location>
        <begin position="44"/>
        <end position="66"/>
    </location>
</feature>
<keyword evidence="3" id="KW-1185">Reference proteome</keyword>
<protein>
    <submittedName>
        <fullName evidence="2">Uncharacterized protein</fullName>
    </submittedName>
</protein>
<feature type="region of interest" description="Disordered" evidence="1">
    <location>
        <begin position="1"/>
        <end position="23"/>
    </location>
</feature>
<sequence>MNSQVQSYRVTPGAGKKLASEKRKKSMRFVTAVFTENGQVQSYRVPPGPGKKLVSEKRKKSCTPLPWSSYRTAKSRVIV</sequence>
<proteinExistence type="predicted"/>